<dbReference type="CDD" id="cd22078">
    <property type="entry name" value="WH2_Spire1_r2-like"/>
    <property type="match status" value="1"/>
</dbReference>
<reference evidence="16" key="1">
    <citation type="submission" date="2025-08" db="UniProtKB">
        <authorList>
            <consortium name="Ensembl"/>
        </authorList>
    </citation>
    <scope>IDENTIFICATION</scope>
</reference>
<feature type="domain" description="KIND" evidence="15">
    <location>
        <begin position="1"/>
        <end position="14"/>
    </location>
</feature>
<gene>
    <name evidence="16" type="primary">SPIRE1</name>
</gene>
<dbReference type="GO" id="GO:0045010">
    <property type="term" value="P:actin nucleation"/>
    <property type="evidence" value="ECO:0007669"/>
    <property type="project" value="InterPro"/>
</dbReference>
<feature type="region of interest" description="Disordered" evidence="14">
    <location>
        <begin position="133"/>
        <end position="155"/>
    </location>
</feature>
<keyword evidence="6" id="KW-1003">Cell membrane</keyword>
<dbReference type="GO" id="GO:0003779">
    <property type="term" value="F:actin binding"/>
    <property type="evidence" value="ECO:0007669"/>
    <property type="project" value="UniProtKB-KW"/>
</dbReference>
<dbReference type="GO" id="GO:0008017">
    <property type="term" value="F:microtubule binding"/>
    <property type="evidence" value="ECO:0007669"/>
    <property type="project" value="TreeGrafter"/>
</dbReference>
<comment type="similarity">
    <text evidence="4">Belongs to the spire family.</text>
</comment>
<evidence type="ECO:0000256" key="7">
    <source>
        <dbReference type="ARBA" id="ARBA00022490"/>
    </source>
</evidence>
<dbReference type="GO" id="GO:0090141">
    <property type="term" value="P:positive regulation of mitochondrial fission"/>
    <property type="evidence" value="ECO:0007669"/>
    <property type="project" value="Ensembl"/>
</dbReference>
<dbReference type="GO" id="GO:0005654">
    <property type="term" value="C:nucleoplasm"/>
    <property type="evidence" value="ECO:0007669"/>
    <property type="project" value="Ensembl"/>
</dbReference>
<keyword evidence="8" id="KW-0677">Repeat</keyword>
<comment type="subcellular location">
    <subcellularLocation>
        <location evidence="3">Cell membrane</location>
        <topology evidence="3">Peripheral membrane protein</topology>
        <orientation evidence="3">Cytoplasmic side</orientation>
    </subcellularLocation>
    <subcellularLocation>
        <location evidence="2">Cytoplasm</location>
        <location evidence="2">Cytoskeleton</location>
    </subcellularLocation>
    <subcellularLocation>
        <location evidence="1">Cytoplasmic vesicle membrane</location>
        <topology evidence="1">Peripheral membrane protein</topology>
        <orientation evidence="1">Cytoplasmic side</orientation>
    </subcellularLocation>
</comment>
<evidence type="ECO:0000256" key="1">
    <source>
        <dbReference type="ARBA" id="ARBA00004180"/>
    </source>
</evidence>
<dbReference type="GO" id="GO:0030659">
    <property type="term" value="C:cytoplasmic vesicle membrane"/>
    <property type="evidence" value="ECO:0007669"/>
    <property type="project" value="UniProtKB-SubCell"/>
</dbReference>
<organism evidence="16 17">
    <name type="scientific">Chelonoidis abingdonii</name>
    <name type="common">Abingdon island giant tortoise</name>
    <name type="synonym">Testudo abingdonii</name>
    <dbReference type="NCBI Taxonomy" id="106734"/>
    <lineage>
        <taxon>Eukaryota</taxon>
        <taxon>Metazoa</taxon>
        <taxon>Chordata</taxon>
        <taxon>Craniata</taxon>
        <taxon>Vertebrata</taxon>
        <taxon>Euteleostomi</taxon>
        <taxon>Archelosauria</taxon>
        <taxon>Testudinata</taxon>
        <taxon>Testudines</taxon>
        <taxon>Cryptodira</taxon>
        <taxon>Durocryptodira</taxon>
        <taxon>Testudinoidea</taxon>
        <taxon>Testudinidae</taxon>
        <taxon>Chelonoidis</taxon>
    </lineage>
</organism>
<dbReference type="GO" id="GO:0005829">
    <property type="term" value="C:cytosol"/>
    <property type="evidence" value="ECO:0007669"/>
    <property type="project" value="Ensembl"/>
</dbReference>
<dbReference type="OMA" id="GPPRMCT"/>
<feature type="region of interest" description="Disordered" evidence="14">
    <location>
        <begin position="169"/>
        <end position="205"/>
    </location>
</feature>
<evidence type="ECO:0000256" key="10">
    <source>
        <dbReference type="ARBA" id="ARBA00023136"/>
    </source>
</evidence>
<feature type="compositionally biased region" description="Basic and acidic residues" evidence="14">
    <location>
        <begin position="169"/>
        <end position="181"/>
    </location>
</feature>
<dbReference type="PANTHER" id="PTHR21345:SF8">
    <property type="entry name" value="PROTEIN SPIRE HOMOLOG 1"/>
    <property type="match status" value="1"/>
</dbReference>
<dbReference type="GO" id="GO:0015031">
    <property type="term" value="P:protein transport"/>
    <property type="evidence" value="ECO:0007669"/>
    <property type="project" value="UniProtKB-KW"/>
</dbReference>
<dbReference type="GO" id="GO:0005886">
    <property type="term" value="C:plasma membrane"/>
    <property type="evidence" value="ECO:0007669"/>
    <property type="project" value="UniProtKB-SubCell"/>
</dbReference>
<dbReference type="GO" id="GO:0051295">
    <property type="term" value="P:establishment of meiotic spindle localization"/>
    <property type="evidence" value="ECO:0007669"/>
    <property type="project" value="Ensembl"/>
</dbReference>
<dbReference type="AlphaFoldDB" id="A0A8C0G2S0"/>
<dbReference type="PANTHER" id="PTHR21345">
    <property type="entry name" value="SPIRE"/>
    <property type="match status" value="1"/>
</dbReference>
<keyword evidence="13" id="KW-0968">Cytoplasmic vesicle</keyword>
<dbReference type="GO" id="GO:0005938">
    <property type="term" value="C:cell cortex"/>
    <property type="evidence" value="ECO:0007669"/>
    <property type="project" value="TreeGrafter"/>
</dbReference>
<dbReference type="GO" id="GO:0036089">
    <property type="term" value="P:cleavage furrow formation"/>
    <property type="evidence" value="ECO:0007669"/>
    <property type="project" value="TreeGrafter"/>
</dbReference>
<protein>
    <submittedName>
        <fullName evidence="16">Spire type actin nucleation factor 1</fullName>
    </submittedName>
</protein>
<evidence type="ECO:0000256" key="12">
    <source>
        <dbReference type="ARBA" id="ARBA00023212"/>
    </source>
</evidence>
<evidence type="ECO:0000256" key="5">
    <source>
        <dbReference type="ARBA" id="ARBA00022448"/>
    </source>
</evidence>
<feature type="region of interest" description="Disordered" evidence="14">
    <location>
        <begin position="229"/>
        <end position="309"/>
    </location>
</feature>
<keyword evidence="12" id="KW-0206">Cytoskeleton</keyword>
<sequence>QAVCRALFAETMELYTFLAKIKSAKENLKKIQEMDKERSDESSTDLDELKNADWARFWVQVMRDLRDGVKLKKVQERQYNPLPIEYQLTPYEMLMDDIRSKRYTLRKVMVNGDIPPRLKKSAHEKILDFIRSRPPLNPASARKLKPTPPRPRSLHERILEEIKAERKLRPVSPDEIRRSRLDVSTPDASGKLADSSVVNGGLTPQVKVNGVSTTQVTVQRKRLLKAPTLAELDSSDSEEESLHKSASSSSVSPSQMEDSFQETTSGRKMPPKFLPMSSTPQPERRQPPQRRHSIEKETPTNVRQFLPPSKQSSRSLEEFCYPVECLALTVEEVMHIRQVLVKAELEKYQQYKDVYTALKKGKVCLFQNAISLMRLPSKPYSTLPIFSLGPSALQRGDSFMRPEKPSTSHHRPLRSMPRLSTKSKSMDKSNEDLQFPKELMEDWSTMEVCVDCKKFISEIISSSQRSLSLANKRARLKRKTQSFYVASPGTSEYCPSERTINEI</sequence>
<evidence type="ECO:0000313" key="17">
    <source>
        <dbReference type="Proteomes" id="UP000694404"/>
    </source>
</evidence>
<feature type="region of interest" description="Disordered" evidence="14">
    <location>
        <begin position="399"/>
        <end position="430"/>
    </location>
</feature>
<dbReference type="CDD" id="cd22065">
    <property type="entry name" value="WH2_Spire_1-2_r1"/>
    <property type="match status" value="1"/>
</dbReference>
<reference evidence="16" key="2">
    <citation type="submission" date="2025-09" db="UniProtKB">
        <authorList>
            <consortium name="Ensembl"/>
        </authorList>
    </citation>
    <scope>IDENTIFICATION</scope>
</reference>
<dbReference type="GO" id="GO:0005856">
    <property type="term" value="C:cytoskeleton"/>
    <property type="evidence" value="ECO:0007669"/>
    <property type="project" value="UniProtKB-SubCell"/>
</dbReference>
<dbReference type="Ensembl" id="ENSCABT00000002841.1">
    <property type="protein sequence ID" value="ENSCABP00000002631.1"/>
    <property type="gene ID" value="ENSCABG00000002046.1"/>
</dbReference>
<dbReference type="GO" id="GO:0048193">
    <property type="term" value="P:Golgi vesicle transport"/>
    <property type="evidence" value="ECO:0007669"/>
    <property type="project" value="TreeGrafter"/>
</dbReference>
<feature type="compositionally biased region" description="Polar residues" evidence="14">
    <location>
        <begin position="299"/>
        <end position="309"/>
    </location>
</feature>
<dbReference type="GO" id="GO:2000781">
    <property type="term" value="P:positive regulation of double-strand break repair"/>
    <property type="evidence" value="ECO:0007669"/>
    <property type="project" value="Ensembl"/>
</dbReference>
<dbReference type="GO" id="GO:0051639">
    <property type="term" value="P:actin filament network formation"/>
    <property type="evidence" value="ECO:0007669"/>
    <property type="project" value="TreeGrafter"/>
</dbReference>
<dbReference type="GO" id="GO:0005741">
    <property type="term" value="C:mitochondrial outer membrane"/>
    <property type="evidence" value="ECO:0007669"/>
    <property type="project" value="Ensembl"/>
</dbReference>
<evidence type="ECO:0000256" key="13">
    <source>
        <dbReference type="ARBA" id="ARBA00023329"/>
    </source>
</evidence>
<dbReference type="PROSITE" id="PS51377">
    <property type="entry name" value="KIND"/>
    <property type="match status" value="1"/>
</dbReference>
<evidence type="ECO:0000313" key="16">
    <source>
        <dbReference type="Ensembl" id="ENSCABP00000002631.1"/>
    </source>
</evidence>
<dbReference type="GO" id="GO:0070649">
    <property type="term" value="P:formin-nucleated actin cable assembly"/>
    <property type="evidence" value="ECO:0007669"/>
    <property type="project" value="Ensembl"/>
</dbReference>
<accession>A0A8C0G2S0</accession>
<keyword evidence="5" id="KW-0813">Transport</keyword>
<evidence type="ECO:0000259" key="15">
    <source>
        <dbReference type="PROSITE" id="PS51377"/>
    </source>
</evidence>
<dbReference type="GeneTree" id="ENSGT00390000003058"/>
<keyword evidence="9" id="KW-0653">Protein transport</keyword>
<dbReference type="InterPro" id="IPR011019">
    <property type="entry name" value="KIND_dom"/>
</dbReference>
<evidence type="ECO:0000256" key="2">
    <source>
        <dbReference type="ARBA" id="ARBA00004245"/>
    </source>
</evidence>
<keyword evidence="7" id="KW-0963">Cytoplasm</keyword>
<evidence type="ECO:0000256" key="9">
    <source>
        <dbReference type="ARBA" id="ARBA00022927"/>
    </source>
</evidence>
<feature type="compositionally biased region" description="Low complexity" evidence="14">
    <location>
        <begin position="244"/>
        <end position="258"/>
    </location>
</feature>
<dbReference type="InterPro" id="IPR029901">
    <property type="entry name" value="Spire"/>
</dbReference>
<evidence type="ECO:0000256" key="11">
    <source>
        <dbReference type="ARBA" id="ARBA00023203"/>
    </source>
</evidence>
<keyword evidence="11" id="KW-0009">Actin-binding</keyword>
<feature type="compositionally biased region" description="Basic and acidic residues" evidence="14">
    <location>
        <begin position="282"/>
        <end position="298"/>
    </location>
</feature>
<keyword evidence="17" id="KW-1185">Reference proteome</keyword>
<evidence type="ECO:0000256" key="4">
    <source>
        <dbReference type="ARBA" id="ARBA00010956"/>
    </source>
</evidence>
<evidence type="ECO:0000256" key="8">
    <source>
        <dbReference type="ARBA" id="ARBA00022737"/>
    </source>
</evidence>
<evidence type="ECO:0000256" key="6">
    <source>
        <dbReference type="ARBA" id="ARBA00022475"/>
    </source>
</evidence>
<evidence type="ECO:0000256" key="3">
    <source>
        <dbReference type="ARBA" id="ARBA00004413"/>
    </source>
</evidence>
<dbReference type="GO" id="GO:0030041">
    <property type="term" value="P:actin filament polymerization"/>
    <property type="evidence" value="ECO:0007669"/>
    <property type="project" value="TreeGrafter"/>
</dbReference>
<keyword evidence="10" id="KW-0472">Membrane</keyword>
<proteinExistence type="inferred from homology"/>
<dbReference type="Proteomes" id="UP000694404">
    <property type="component" value="Unplaced"/>
</dbReference>
<dbReference type="GO" id="GO:0040038">
    <property type="term" value="P:polar body extrusion after meiotic divisions"/>
    <property type="evidence" value="ECO:0007669"/>
    <property type="project" value="TreeGrafter"/>
</dbReference>
<evidence type="ECO:0000256" key="14">
    <source>
        <dbReference type="SAM" id="MobiDB-lite"/>
    </source>
</evidence>
<name>A0A8C0G2S0_CHEAB</name>